<dbReference type="PROSITE" id="PS51295">
    <property type="entry name" value="CRM"/>
    <property type="match status" value="1"/>
</dbReference>
<sequence length="78" mass="8564">MDRDLIISVRIGRNGLTDSLVQEMQDQLSKRGLVKVKANRGIVEGSDERLGLFGAIAESTNSQVVFQRGNVAVFWSGE</sequence>
<name>A0A075HPC7_9EURY</name>
<dbReference type="Pfam" id="PF01985">
    <property type="entry name" value="CRS1_YhbY"/>
    <property type="match status" value="1"/>
</dbReference>
<evidence type="ECO:0000259" key="3">
    <source>
        <dbReference type="PROSITE" id="PS51295"/>
    </source>
</evidence>
<dbReference type="InterPro" id="IPR051925">
    <property type="entry name" value="RNA-binding_domain"/>
</dbReference>
<reference evidence="4" key="1">
    <citation type="journal article" date="2014" name="Genome Biol. Evol.">
        <title>Pangenome evidence for extensive interdomain horizontal transfer affecting lineage core and shell genes in uncultured planktonic thaumarchaeota and euryarchaeota.</title>
        <authorList>
            <person name="Deschamps P."/>
            <person name="Zivanovic Y."/>
            <person name="Moreira D."/>
            <person name="Rodriguez-Valera F."/>
            <person name="Lopez-Garcia P."/>
        </authorList>
    </citation>
    <scope>NUCLEOTIDE SEQUENCE</scope>
</reference>
<accession>A0A075HPC7</accession>
<dbReference type="AlphaFoldDB" id="A0A075HPC7"/>
<evidence type="ECO:0000313" key="4">
    <source>
        <dbReference type="EMBL" id="AIF17714.1"/>
    </source>
</evidence>
<feature type="domain" description="CRM" evidence="3">
    <location>
        <begin position="1"/>
        <end position="78"/>
    </location>
</feature>
<organism evidence="4">
    <name type="scientific">uncultured marine group II/III euryarchaeote KM3_79_A05</name>
    <dbReference type="NCBI Taxonomy" id="1456513"/>
    <lineage>
        <taxon>Archaea</taxon>
        <taxon>Methanobacteriati</taxon>
        <taxon>Methanobacteriota</taxon>
        <taxon>environmental samples</taxon>
    </lineage>
</organism>
<dbReference type="PANTHER" id="PTHR40065">
    <property type="entry name" value="RNA-BINDING PROTEIN YHBY"/>
    <property type="match status" value="1"/>
</dbReference>
<proteinExistence type="predicted"/>
<dbReference type="PANTHER" id="PTHR40065:SF3">
    <property type="entry name" value="RNA-BINDING PROTEIN YHBY"/>
    <property type="match status" value="1"/>
</dbReference>
<dbReference type="EMBL" id="KF901090">
    <property type="protein sequence ID" value="AIF17714.1"/>
    <property type="molecule type" value="Genomic_DNA"/>
</dbReference>
<dbReference type="SMART" id="SM01103">
    <property type="entry name" value="CRS1_YhbY"/>
    <property type="match status" value="1"/>
</dbReference>
<dbReference type="InterPro" id="IPR035920">
    <property type="entry name" value="YhbY-like_sf"/>
</dbReference>
<dbReference type="GO" id="GO:0003723">
    <property type="term" value="F:RNA binding"/>
    <property type="evidence" value="ECO:0007669"/>
    <property type="project" value="UniProtKB-UniRule"/>
</dbReference>
<protein>
    <submittedName>
        <fullName evidence="4">Putative RNA-binding protein</fullName>
    </submittedName>
</protein>
<evidence type="ECO:0000256" key="1">
    <source>
        <dbReference type="ARBA" id="ARBA00022884"/>
    </source>
</evidence>
<evidence type="ECO:0000256" key="2">
    <source>
        <dbReference type="PROSITE-ProRule" id="PRU00626"/>
    </source>
</evidence>
<dbReference type="SUPFAM" id="SSF75471">
    <property type="entry name" value="YhbY-like"/>
    <property type="match status" value="1"/>
</dbReference>
<dbReference type="Gene3D" id="3.30.110.60">
    <property type="entry name" value="YhbY-like"/>
    <property type="match status" value="1"/>
</dbReference>
<keyword evidence="1 2" id="KW-0694">RNA-binding</keyword>
<dbReference type="InterPro" id="IPR001890">
    <property type="entry name" value="RNA-binding_CRM"/>
</dbReference>